<dbReference type="InterPro" id="IPR009057">
    <property type="entry name" value="Homeodomain-like_sf"/>
</dbReference>
<organism evidence="5">
    <name type="scientific">Trichuris suis</name>
    <name type="common">pig whipworm</name>
    <dbReference type="NCBI Taxonomy" id="68888"/>
    <lineage>
        <taxon>Eukaryota</taxon>
        <taxon>Metazoa</taxon>
        <taxon>Ecdysozoa</taxon>
        <taxon>Nematoda</taxon>
        <taxon>Enoplea</taxon>
        <taxon>Dorylaimia</taxon>
        <taxon>Trichinellida</taxon>
        <taxon>Trichuridae</taxon>
        <taxon>Trichuris</taxon>
    </lineage>
</organism>
<dbReference type="Gene3D" id="3.30.420.10">
    <property type="entry name" value="Ribonuclease H-like superfamily/Ribonuclease H"/>
    <property type="match status" value="1"/>
</dbReference>
<dbReference type="SUPFAM" id="SSF46689">
    <property type="entry name" value="Homeodomain-like"/>
    <property type="match status" value="2"/>
</dbReference>
<dbReference type="GO" id="GO:0003677">
    <property type="term" value="F:DNA binding"/>
    <property type="evidence" value="ECO:0007669"/>
    <property type="project" value="UniProtKB-KW"/>
</dbReference>
<dbReference type="Gene3D" id="1.10.10.60">
    <property type="entry name" value="Homeodomain-like"/>
    <property type="match status" value="2"/>
</dbReference>
<gene>
    <name evidence="5" type="ORF">M514_18289</name>
</gene>
<dbReference type="InterPro" id="IPR050863">
    <property type="entry name" value="CenT-Element_Derived"/>
</dbReference>
<keyword evidence="2" id="KW-0238">DNA-binding</keyword>
<evidence type="ECO:0000256" key="2">
    <source>
        <dbReference type="ARBA" id="ARBA00023125"/>
    </source>
</evidence>
<dbReference type="SMART" id="SM00674">
    <property type="entry name" value="CENPB"/>
    <property type="match status" value="1"/>
</dbReference>
<evidence type="ECO:0000313" key="5">
    <source>
        <dbReference type="EMBL" id="KFD69417.1"/>
    </source>
</evidence>
<dbReference type="InterPro" id="IPR007889">
    <property type="entry name" value="HTH_Psq"/>
</dbReference>
<evidence type="ECO:0000259" key="4">
    <source>
        <dbReference type="PROSITE" id="PS51253"/>
    </source>
</evidence>
<name>A0A085NIX1_9BILA</name>
<dbReference type="InterPro" id="IPR036397">
    <property type="entry name" value="RNaseH_sf"/>
</dbReference>
<dbReference type="PANTHER" id="PTHR19303:SF26">
    <property type="entry name" value="TIGGER TRANSPOSABLE ELEMENT-DERIVED PROTEIN 1"/>
    <property type="match status" value="1"/>
</dbReference>
<dbReference type="Pfam" id="PF04218">
    <property type="entry name" value="CENP-B_N"/>
    <property type="match status" value="1"/>
</dbReference>
<sequence>MCSKAAENKKVRKSVPLNVKLDVIKRFDRGERSVDIMRALGLSASTIRAIYLQKEKILKVAELTISSVNSKVVSSGRHPIMNRTESLLLEWIDGCGYRGVPLSYLMIKEKAVRLFDKLKQKALEDGEESIAEVKFIASHGRFDRFLRRGNLRCLKLTGESASADTEAAAKFQEELKNIIVECGYSYKQVFDCDETTIYWKKLPSKTFISREEKLAKGHKASKDRFTLIPVINATGDAALRPLLVYHSEHPRALEHIDTNTLLVVFRSHLSGWNTQTIFSDYVTGYVSPFVENYCKRNNLDNRCLLTADNCTAHPPGVAECGRNIRVVSLPANTTPLLQPCDQGLIAIIKAYYTQNVMRHIVNAIDRERNSRTALREIW</sequence>
<keyword evidence="3" id="KW-0539">Nucleus</keyword>
<accession>A0A085NIX1</accession>
<dbReference type="PANTHER" id="PTHR19303">
    <property type="entry name" value="TRANSPOSON"/>
    <property type="match status" value="1"/>
</dbReference>
<dbReference type="InterPro" id="IPR006600">
    <property type="entry name" value="HTH_CenpB_DNA-bd_dom"/>
</dbReference>
<protein>
    <recommendedName>
        <fullName evidence="4">HTH CENPB-type domain-containing protein</fullName>
    </recommendedName>
</protein>
<dbReference type="AlphaFoldDB" id="A0A085NIX1"/>
<evidence type="ECO:0000256" key="3">
    <source>
        <dbReference type="ARBA" id="ARBA00023242"/>
    </source>
</evidence>
<proteinExistence type="predicted"/>
<dbReference type="Proteomes" id="UP000030758">
    <property type="component" value="Unassembled WGS sequence"/>
</dbReference>
<reference evidence="5" key="1">
    <citation type="journal article" date="2014" name="Nat. Genet.">
        <title>Genome and transcriptome of the porcine whipworm Trichuris suis.</title>
        <authorList>
            <person name="Jex A.R."/>
            <person name="Nejsum P."/>
            <person name="Schwarz E.M."/>
            <person name="Hu L."/>
            <person name="Young N.D."/>
            <person name="Hall R.S."/>
            <person name="Korhonen P.K."/>
            <person name="Liao S."/>
            <person name="Thamsborg S."/>
            <person name="Xia J."/>
            <person name="Xu P."/>
            <person name="Wang S."/>
            <person name="Scheerlinck J.P."/>
            <person name="Hofmann A."/>
            <person name="Sternberg P.W."/>
            <person name="Wang J."/>
            <person name="Gasser R.B."/>
        </authorList>
    </citation>
    <scope>NUCLEOTIDE SEQUENCE [LARGE SCALE GENOMIC DNA]</scope>
    <source>
        <strain evidence="5">DCEP-RM93F</strain>
    </source>
</reference>
<dbReference type="InterPro" id="IPR004875">
    <property type="entry name" value="DDE_SF_endonuclease_dom"/>
</dbReference>
<dbReference type="GO" id="GO:0005634">
    <property type="term" value="C:nucleus"/>
    <property type="evidence" value="ECO:0007669"/>
    <property type="project" value="UniProtKB-SubCell"/>
</dbReference>
<dbReference type="EMBL" id="KL367495">
    <property type="protein sequence ID" value="KFD69417.1"/>
    <property type="molecule type" value="Genomic_DNA"/>
</dbReference>
<dbReference type="Pfam" id="PF03184">
    <property type="entry name" value="DDE_1"/>
    <property type="match status" value="1"/>
</dbReference>
<dbReference type="PROSITE" id="PS51253">
    <property type="entry name" value="HTH_CENPB"/>
    <property type="match status" value="1"/>
</dbReference>
<feature type="domain" description="HTH CENPB-type" evidence="4">
    <location>
        <begin position="72"/>
        <end position="155"/>
    </location>
</feature>
<evidence type="ECO:0000256" key="1">
    <source>
        <dbReference type="ARBA" id="ARBA00004123"/>
    </source>
</evidence>
<comment type="subcellular location">
    <subcellularLocation>
        <location evidence="1">Nucleus</location>
    </subcellularLocation>
</comment>